<feature type="compositionally biased region" description="Acidic residues" evidence="1">
    <location>
        <begin position="23"/>
        <end position="34"/>
    </location>
</feature>
<dbReference type="Proteomes" id="UP000053257">
    <property type="component" value="Unassembled WGS sequence"/>
</dbReference>
<accession>A0A0C3RXZ2</accession>
<gene>
    <name evidence="2" type="ORF">PHLGIDRAFT_118621</name>
</gene>
<feature type="compositionally biased region" description="Basic residues" evidence="1">
    <location>
        <begin position="1"/>
        <end position="19"/>
    </location>
</feature>
<name>A0A0C3RXZ2_PHLG1</name>
<dbReference type="AlphaFoldDB" id="A0A0C3RXZ2"/>
<dbReference type="HOGENOM" id="CLU_744167_0_0_1"/>
<feature type="region of interest" description="Disordered" evidence="1">
    <location>
        <begin position="306"/>
        <end position="372"/>
    </location>
</feature>
<feature type="region of interest" description="Disordered" evidence="1">
    <location>
        <begin position="169"/>
        <end position="246"/>
    </location>
</feature>
<evidence type="ECO:0000256" key="1">
    <source>
        <dbReference type="SAM" id="MobiDB-lite"/>
    </source>
</evidence>
<organism evidence="2 3">
    <name type="scientific">Phlebiopsis gigantea (strain 11061_1 CR5-6)</name>
    <name type="common">White-rot fungus</name>
    <name type="synonym">Peniophora gigantea</name>
    <dbReference type="NCBI Taxonomy" id="745531"/>
    <lineage>
        <taxon>Eukaryota</taxon>
        <taxon>Fungi</taxon>
        <taxon>Dikarya</taxon>
        <taxon>Basidiomycota</taxon>
        <taxon>Agaricomycotina</taxon>
        <taxon>Agaricomycetes</taxon>
        <taxon>Polyporales</taxon>
        <taxon>Phanerochaetaceae</taxon>
        <taxon>Phlebiopsis</taxon>
    </lineage>
</organism>
<protein>
    <submittedName>
        <fullName evidence="2">Uncharacterized protein</fullName>
    </submittedName>
</protein>
<dbReference type="EMBL" id="KN840509">
    <property type="protein sequence ID" value="KIP06856.1"/>
    <property type="molecule type" value="Genomic_DNA"/>
</dbReference>
<feature type="region of interest" description="Disordered" evidence="1">
    <location>
        <begin position="1"/>
        <end position="38"/>
    </location>
</feature>
<reference evidence="2 3" key="1">
    <citation type="journal article" date="2014" name="PLoS Genet.">
        <title>Analysis of the Phlebiopsis gigantea genome, transcriptome and secretome provides insight into its pioneer colonization strategies of wood.</title>
        <authorList>
            <person name="Hori C."/>
            <person name="Ishida T."/>
            <person name="Igarashi K."/>
            <person name="Samejima M."/>
            <person name="Suzuki H."/>
            <person name="Master E."/>
            <person name="Ferreira P."/>
            <person name="Ruiz-Duenas F.J."/>
            <person name="Held B."/>
            <person name="Canessa P."/>
            <person name="Larrondo L.F."/>
            <person name="Schmoll M."/>
            <person name="Druzhinina I.S."/>
            <person name="Kubicek C.P."/>
            <person name="Gaskell J.A."/>
            <person name="Kersten P."/>
            <person name="St John F."/>
            <person name="Glasner J."/>
            <person name="Sabat G."/>
            <person name="Splinter BonDurant S."/>
            <person name="Syed K."/>
            <person name="Yadav J."/>
            <person name="Mgbeahuruike A.C."/>
            <person name="Kovalchuk A."/>
            <person name="Asiegbu F.O."/>
            <person name="Lackner G."/>
            <person name="Hoffmeister D."/>
            <person name="Rencoret J."/>
            <person name="Gutierrez A."/>
            <person name="Sun H."/>
            <person name="Lindquist E."/>
            <person name="Barry K."/>
            <person name="Riley R."/>
            <person name="Grigoriev I.V."/>
            <person name="Henrissat B."/>
            <person name="Kues U."/>
            <person name="Berka R.M."/>
            <person name="Martinez A.T."/>
            <person name="Covert S.F."/>
            <person name="Blanchette R.A."/>
            <person name="Cullen D."/>
        </authorList>
    </citation>
    <scope>NUCLEOTIDE SEQUENCE [LARGE SCALE GENOMIC DNA]</scope>
    <source>
        <strain evidence="2 3">11061_1 CR5-6</strain>
    </source>
</reference>
<feature type="compositionally biased region" description="Basic residues" evidence="1">
    <location>
        <begin position="187"/>
        <end position="201"/>
    </location>
</feature>
<feature type="compositionally biased region" description="Basic and acidic residues" evidence="1">
    <location>
        <begin position="202"/>
        <end position="230"/>
    </location>
</feature>
<proteinExistence type="predicted"/>
<keyword evidence="3" id="KW-1185">Reference proteome</keyword>
<sequence length="372" mass="42853">MLGKLRHPPRKPRHLHRKTPATIDEELNDQEEEAELRRNSIEEFDEVLEDFARLRTIDRSKSPLEIPHSHPDSESVETRMKWACDQRGVDSSKFVEFTKRRQPGQDIPKICCPLCPDQKTMNGDKKTVGRHLRSKVHLAYFAERLWMSLENLMGTDVCAPMTKRQDAVHRHQKICPSRHDSGYSLARQRRRGTKSKRGRKAAHFDRSESPLHAPKPERHYATDLETKSQDDDNDDSWCTESDQPYDLPEEQTSIRHAIQQRGALSPQQRRHDRLRPYNNSMAHREDFQNLHRLIDDAMSLHNTLNENTGPDVYCRSPCDTPSETSNTDPEEAGEDPRDTPMDDEELSPSSGPTDPDQVGEAVDPGPESEEEF</sequence>
<evidence type="ECO:0000313" key="3">
    <source>
        <dbReference type="Proteomes" id="UP000053257"/>
    </source>
</evidence>
<evidence type="ECO:0000313" key="2">
    <source>
        <dbReference type="EMBL" id="KIP06856.1"/>
    </source>
</evidence>